<dbReference type="InterPro" id="IPR036047">
    <property type="entry name" value="F-box-like_dom_sf"/>
</dbReference>
<dbReference type="SUPFAM" id="SSF52047">
    <property type="entry name" value="RNI-like"/>
    <property type="match status" value="1"/>
</dbReference>
<evidence type="ECO:0000259" key="2">
    <source>
        <dbReference type="PROSITE" id="PS50181"/>
    </source>
</evidence>
<dbReference type="Gene3D" id="1.20.1280.50">
    <property type="match status" value="1"/>
</dbReference>
<accession>A0A8B6DZW5</accession>
<feature type="domain" description="F-box" evidence="2">
    <location>
        <begin position="50"/>
        <end position="96"/>
    </location>
</feature>
<feature type="region of interest" description="Disordered" evidence="1">
    <location>
        <begin position="1"/>
        <end position="37"/>
    </location>
</feature>
<sequence length="529" mass="61599">MDGENEMPLNGNDINDDDVKDEESSSFTENCTDSEKPNEAVIDEEENLKLLLITDLPMEVIVHIYDFLPLVSRYNASMACHVLYEAFNHPKLWHEQRLRINGDVLNYGSKYFGNCTRTVPNKIKHLVKKFGKYFQFLTIWVFGHLGKLNEWSSVLLELSQQCRLEKLTLVVGKMTTESDLLGKPPKKKDMDILLSFIQNAFRIKHLDIKSWPLFPETMFLADQNIFKALMKNTKLKELEQLDLFWPYTNLMWSERQPILPDSNMVLELIQYLGNLKKLGLRSTMLSDALLEALASARRSRRISLIRIFVTYAKGKPEYQIPNIKSLSWKRLTDINPDFHVECHVMPRLPSIELGNMLTLDCPLSKITFLQWSRIDEQLMESIVNKFNQTLKTFEVYCDFKDYDEALIKMVAECQFLENLVIRSCSTHCVNVETIKKLAFWRGTRWVTFQIDEKNISFIDKPQNIEEDTVVGKNENGEYFLVGMHQFHAEPEGKERRMKCQELKDSLAVILGQKFISRNKAIIIDRNSTV</sequence>
<proteinExistence type="predicted"/>
<reference evidence="3" key="1">
    <citation type="submission" date="2018-11" db="EMBL/GenBank/DDBJ databases">
        <authorList>
            <person name="Alioto T."/>
            <person name="Alioto T."/>
        </authorList>
    </citation>
    <scope>NUCLEOTIDE SEQUENCE</scope>
</reference>
<dbReference type="SUPFAM" id="SSF81383">
    <property type="entry name" value="F-box domain"/>
    <property type="match status" value="1"/>
</dbReference>
<dbReference type="PANTHER" id="PTHR20872:SF1">
    <property type="entry name" value="F-BOX DOMAIN-CONTAINING PROTEIN"/>
    <property type="match status" value="1"/>
</dbReference>
<keyword evidence="4" id="KW-1185">Reference proteome</keyword>
<dbReference type="InterPro" id="IPR032675">
    <property type="entry name" value="LRR_dom_sf"/>
</dbReference>
<comment type="caution">
    <text evidence="3">The sequence shown here is derived from an EMBL/GenBank/DDBJ whole genome shotgun (WGS) entry which is preliminary data.</text>
</comment>
<protein>
    <submittedName>
        <fullName evidence="3">F-box and leucine-rich repeat protein 21</fullName>
    </submittedName>
</protein>
<dbReference type="PROSITE" id="PS50181">
    <property type="entry name" value="FBOX"/>
    <property type="match status" value="1"/>
</dbReference>
<dbReference type="InterPro" id="IPR001810">
    <property type="entry name" value="F-box_dom"/>
</dbReference>
<gene>
    <name evidence="3" type="ORF">MGAL_10B019402</name>
</gene>
<evidence type="ECO:0000313" key="3">
    <source>
        <dbReference type="EMBL" id="VDI26970.1"/>
    </source>
</evidence>
<dbReference type="Gene3D" id="3.80.10.10">
    <property type="entry name" value="Ribonuclease Inhibitor"/>
    <property type="match status" value="1"/>
</dbReference>
<dbReference type="AlphaFoldDB" id="A0A8B6DZW5"/>
<dbReference type="PANTHER" id="PTHR20872">
    <property type="match status" value="1"/>
</dbReference>
<dbReference type="Proteomes" id="UP000596742">
    <property type="component" value="Unassembled WGS sequence"/>
</dbReference>
<dbReference type="Pfam" id="PF12937">
    <property type="entry name" value="F-box-like"/>
    <property type="match status" value="1"/>
</dbReference>
<evidence type="ECO:0000313" key="4">
    <source>
        <dbReference type="Proteomes" id="UP000596742"/>
    </source>
</evidence>
<evidence type="ECO:0000256" key="1">
    <source>
        <dbReference type="SAM" id="MobiDB-lite"/>
    </source>
</evidence>
<dbReference type="EMBL" id="UYJE01004304">
    <property type="protein sequence ID" value="VDI26970.1"/>
    <property type="molecule type" value="Genomic_DNA"/>
</dbReference>
<dbReference type="OrthoDB" id="9974792at2759"/>
<organism evidence="3 4">
    <name type="scientific">Mytilus galloprovincialis</name>
    <name type="common">Mediterranean mussel</name>
    <dbReference type="NCBI Taxonomy" id="29158"/>
    <lineage>
        <taxon>Eukaryota</taxon>
        <taxon>Metazoa</taxon>
        <taxon>Spiralia</taxon>
        <taxon>Lophotrochozoa</taxon>
        <taxon>Mollusca</taxon>
        <taxon>Bivalvia</taxon>
        <taxon>Autobranchia</taxon>
        <taxon>Pteriomorphia</taxon>
        <taxon>Mytilida</taxon>
        <taxon>Mytiloidea</taxon>
        <taxon>Mytilidae</taxon>
        <taxon>Mytilinae</taxon>
        <taxon>Mytilus</taxon>
    </lineage>
</organism>
<name>A0A8B6DZW5_MYTGA</name>